<organism evidence="1 2">
    <name type="scientific">Candidatus Aquarickettsia rohweri</name>
    <dbReference type="NCBI Taxonomy" id="2602574"/>
    <lineage>
        <taxon>Bacteria</taxon>
        <taxon>Pseudomonadati</taxon>
        <taxon>Pseudomonadota</taxon>
        <taxon>Alphaproteobacteria</taxon>
        <taxon>Rickettsiales</taxon>
        <taxon>Candidatus Midichloriaceae</taxon>
        <taxon>Candidatus Aquarickettsia</taxon>
    </lineage>
</organism>
<dbReference type="Proteomes" id="UP000279470">
    <property type="component" value="Unassembled WGS sequence"/>
</dbReference>
<reference evidence="2" key="1">
    <citation type="submission" date="2018-11" db="EMBL/GenBank/DDBJ databases">
        <title>Phylogenetic, genomic, and biogeographic characterization of a novel and ubiquitous marine invertebrate-associated Rickettsiales parasite, Candidatus Marinoinvertebrata rohwerii, gen. nov., sp. nov.</title>
        <authorList>
            <person name="Klinges J.G."/>
            <person name="Rosales S.M."/>
            <person name="Mcminds R."/>
            <person name="Shaver E.C."/>
            <person name="Shantz A."/>
            <person name="Peters E.C."/>
            <person name="Burkepile D.E."/>
            <person name="Silliman B.R."/>
            <person name="Vega Thurber R.L."/>
        </authorList>
    </citation>
    <scope>NUCLEOTIDE SEQUENCE [LARGE SCALE GENOMIC DNA]</scope>
    <source>
        <strain evidence="2">a_cerv_44</strain>
    </source>
</reference>
<protein>
    <submittedName>
        <fullName evidence="1">Uncharacterized protein</fullName>
    </submittedName>
</protein>
<sequence>MINTKTFKLNNLTENSKNDVEEKVFVELNIPRFKVKHNSAKSYIFHFNNKIEKIQADTAYEAINKYNLKNFNKVAYICKDSDTKSIFAKDEIINNNSI</sequence>
<dbReference type="RefSeq" id="WP_126044994.1">
    <property type="nucleotide sequence ID" value="NZ_RXFM01000067.1"/>
</dbReference>
<keyword evidence="2" id="KW-1185">Reference proteome</keyword>
<dbReference type="EMBL" id="RXFM01000067">
    <property type="protein sequence ID" value="RST64170.1"/>
    <property type="molecule type" value="Genomic_DNA"/>
</dbReference>
<gene>
    <name evidence="1" type="ORF">EIC27_04875</name>
</gene>
<accession>A0A3S0A5K1</accession>
<dbReference type="AlphaFoldDB" id="A0A3S0A5K1"/>
<name>A0A3S0A5K1_9RICK</name>
<comment type="caution">
    <text evidence="1">The sequence shown here is derived from an EMBL/GenBank/DDBJ whole genome shotgun (WGS) entry which is preliminary data.</text>
</comment>
<proteinExistence type="predicted"/>
<evidence type="ECO:0000313" key="1">
    <source>
        <dbReference type="EMBL" id="RST64170.1"/>
    </source>
</evidence>
<evidence type="ECO:0000313" key="2">
    <source>
        <dbReference type="Proteomes" id="UP000279470"/>
    </source>
</evidence>